<gene>
    <name evidence="1" type="ORF">E3N88_40672</name>
</gene>
<dbReference type="OrthoDB" id="1737433at2759"/>
<dbReference type="EMBL" id="SZYD01000019">
    <property type="protein sequence ID" value="KAD2393695.1"/>
    <property type="molecule type" value="Genomic_DNA"/>
</dbReference>
<name>A0A5N6LND8_9ASTR</name>
<accession>A0A5N6LND8</accession>
<dbReference type="AlphaFoldDB" id="A0A5N6LND8"/>
<keyword evidence="2" id="KW-1185">Reference proteome</keyword>
<comment type="caution">
    <text evidence="1">The sequence shown here is derived from an EMBL/GenBank/DDBJ whole genome shotgun (WGS) entry which is preliminary data.</text>
</comment>
<organism evidence="1 2">
    <name type="scientific">Mikania micrantha</name>
    <name type="common">bitter vine</name>
    <dbReference type="NCBI Taxonomy" id="192012"/>
    <lineage>
        <taxon>Eukaryota</taxon>
        <taxon>Viridiplantae</taxon>
        <taxon>Streptophyta</taxon>
        <taxon>Embryophyta</taxon>
        <taxon>Tracheophyta</taxon>
        <taxon>Spermatophyta</taxon>
        <taxon>Magnoliopsida</taxon>
        <taxon>eudicotyledons</taxon>
        <taxon>Gunneridae</taxon>
        <taxon>Pentapetalae</taxon>
        <taxon>asterids</taxon>
        <taxon>campanulids</taxon>
        <taxon>Asterales</taxon>
        <taxon>Asteraceae</taxon>
        <taxon>Asteroideae</taxon>
        <taxon>Heliantheae alliance</taxon>
        <taxon>Eupatorieae</taxon>
        <taxon>Mikania</taxon>
    </lineage>
</organism>
<reference evidence="1 2" key="1">
    <citation type="submission" date="2019-05" db="EMBL/GenBank/DDBJ databases">
        <title>Mikania micrantha, genome provides insights into the molecular mechanism of rapid growth.</title>
        <authorList>
            <person name="Liu B."/>
        </authorList>
    </citation>
    <scope>NUCLEOTIDE SEQUENCE [LARGE SCALE GENOMIC DNA]</scope>
    <source>
        <strain evidence="1">NLD-2019</strain>
        <tissue evidence="1">Leaf</tissue>
    </source>
</reference>
<evidence type="ECO:0000313" key="1">
    <source>
        <dbReference type="EMBL" id="KAD2393695.1"/>
    </source>
</evidence>
<proteinExistence type="predicted"/>
<sequence length="326" mass="37369">MSNIAKLEFPALNISGENYMAWTAHVKRHLKSMGVLETINVNNNCLEQEKAKADAFLHKHIDGMLQFEYSNCDDPFALWKDLQEIFNHQKAVLLPAARDEWSNLRLQDFKKVNDYTSALFRICSILRFCGQNVTEEDMLEKTFSTFHASNAALQTYLRVQGFKRYSDLNALLLVAEKNNEVLMKNHLARPTGSLALPEANAISNNDVKIFRQKNARGRGRGRGRFDKIISTIHLNGTTIITVEVVVVAKELVPTTPYKMTTNNISFKMKLVRLKTMTVHVLDVEVKIIGQKLVARHLIYASYIKHLLKKKRKKLTMWTNSMMRTLS</sequence>
<dbReference type="PANTHER" id="PTHR33325:SF12">
    <property type="entry name" value="ZINC FINGER, CCHC-TYPE-RELATED"/>
    <property type="match status" value="1"/>
</dbReference>
<dbReference type="Proteomes" id="UP000326396">
    <property type="component" value="Linkage Group LG9"/>
</dbReference>
<evidence type="ECO:0000313" key="2">
    <source>
        <dbReference type="Proteomes" id="UP000326396"/>
    </source>
</evidence>
<dbReference type="PANTHER" id="PTHR33325">
    <property type="entry name" value="ZINC FINGER, CCHC-TYPE-RELATED"/>
    <property type="match status" value="1"/>
</dbReference>
<protein>
    <submittedName>
        <fullName evidence="1">Uncharacterized protein</fullName>
    </submittedName>
</protein>